<organism evidence="3 4">
    <name type="scientific">Colletotrichum plurivorum</name>
    <dbReference type="NCBI Taxonomy" id="2175906"/>
    <lineage>
        <taxon>Eukaryota</taxon>
        <taxon>Fungi</taxon>
        <taxon>Dikarya</taxon>
        <taxon>Ascomycota</taxon>
        <taxon>Pezizomycotina</taxon>
        <taxon>Sordariomycetes</taxon>
        <taxon>Hypocreomycetidae</taxon>
        <taxon>Glomerellales</taxon>
        <taxon>Glomerellaceae</taxon>
        <taxon>Colletotrichum</taxon>
        <taxon>Colletotrichum orchidearum species complex</taxon>
    </lineage>
</organism>
<evidence type="ECO:0000313" key="3">
    <source>
        <dbReference type="EMBL" id="KAF6817727.1"/>
    </source>
</evidence>
<dbReference type="InterPro" id="IPR024983">
    <property type="entry name" value="CHAT_dom"/>
</dbReference>
<accession>A0A8H6N2A7</accession>
<evidence type="ECO:0000256" key="1">
    <source>
        <dbReference type="SAM" id="MobiDB-lite"/>
    </source>
</evidence>
<dbReference type="InterPro" id="IPR011990">
    <property type="entry name" value="TPR-like_helical_dom_sf"/>
</dbReference>
<feature type="region of interest" description="Disordered" evidence="1">
    <location>
        <begin position="1119"/>
        <end position="1148"/>
    </location>
</feature>
<feature type="region of interest" description="Disordered" evidence="1">
    <location>
        <begin position="709"/>
        <end position="728"/>
    </location>
</feature>
<feature type="region of interest" description="Disordered" evidence="1">
    <location>
        <begin position="1"/>
        <end position="85"/>
    </location>
</feature>
<name>A0A8H6N2A7_9PEZI</name>
<feature type="compositionally biased region" description="Polar residues" evidence="1">
    <location>
        <begin position="1128"/>
        <end position="1142"/>
    </location>
</feature>
<evidence type="ECO:0000259" key="2">
    <source>
        <dbReference type="Pfam" id="PF12770"/>
    </source>
</evidence>
<feature type="domain" description="CHAT" evidence="2">
    <location>
        <begin position="816"/>
        <end position="1093"/>
    </location>
</feature>
<dbReference type="Pfam" id="PF12770">
    <property type="entry name" value="CHAT"/>
    <property type="match status" value="1"/>
</dbReference>
<gene>
    <name evidence="3" type="ORF">CPLU01_13502</name>
</gene>
<sequence>MPTLVLLPPSRAQGNGQSERDGNDTPGDARPESQQGLEELAQSVDDVVVATHEDDLPPPGSPPARPSDKPSDAPVPGFGGYLLPRAENNPNHTEQWIAMALQLHKIYISLHKAGAPAANGFLDESIKVMRKAVECRCMSEHEVNRGGYLGNLGAVLAYAWWHRRSFEALAEAIGVTRQCLELMPLSHPRRILVQHNLAEFLSDQFEWFSKKADLEESIQLSREIAAVTPSADPHRAVILRNLGSRLGIRYFHYYKAEDSEEALLYLRKALEILPDGDAEEPLCRLLVAMNLSYRHVHAGSFEDLDEAISITKSLVGIHEDKAGVLHQLGIQLGLKYASTGDLQILNEAVEAMRGSLAHTSADDQYRPQRLTHLSTQLHNRWKHQGAMGDLEESIVFTRNAFQTISHSHSNWIQVVIGLGARLMDMYRRTRSAEDLSEAIRVTEEAIALTPGDDINQAALLSNLASCLGFEWKRTGDVKVLDRSISTLREGVKKYGDHPFAGAIHDNFALALIEKYNLEYSKEVLEEGIQAAREAVASISESHLDWARRLGILGSMLYGRYQIEGSEVDLQESLRLWRSGIDHSGSPIHERVDCGRHLLSCKGLCSDADLAYYAAQTTIQLIGRSAPNALEIPDKHYALSNAVGLASDAAAVALEVGKNAVCAVELLESGRNLLAGSLRGIRTDLSSLQQLHPDLAGSFVSLRDQLDQPVSHLGSGAGDPSGAGSAQVDRRRLADEKMGALLEEIRARPGFERFLLSSTEDEMRGAAVDGSIVVVNVSWLRCDALIVQQNGVRSLRLPKLSLKDIKERARNVQSLDVLTWLWDAVVEPIFSELGFTDRPAPGDPWPRIWWVPTGPLVQFPLHAAGHHLEKCFKTTLDRVISSYSSSIRSIIHTRQQKLSLPTSDHGGPRNAVLVAMQQTPGYNTLANAESEVDAVQAACKAMGMSCKRPDVRRRRQVAEALEECTMFHFAGHGYSSAQHPLKSSILLEDHQQEALTIESLLQTRLGNNAPFLAYLSACGTGEVRDDHSADESIHLTSAFQLAGFRHVVGTLWDVEDRTCVGMARLTYEYIQENGWSDDSISGGLHHATRKLRDNWARLHGFGEDESSSKRGLQGIDDLLIPEVEDPGNMSRSCRQGGTESSPRTIAPEGISGPKWVPYIHYGV</sequence>
<reference evidence="3" key="1">
    <citation type="journal article" date="2020" name="Phytopathology">
        <title>Genome Sequence Resources of Colletotrichum truncatum, C. plurivorum, C. musicola, and C. sojae: Four Species Pathogenic to Soybean (Glycine max).</title>
        <authorList>
            <person name="Rogerio F."/>
            <person name="Boufleur T.R."/>
            <person name="Ciampi-Guillardi M."/>
            <person name="Sukno S.A."/>
            <person name="Thon M.R."/>
            <person name="Massola Junior N.S."/>
            <person name="Baroncelli R."/>
        </authorList>
    </citation>
    <scope>NUCLEOTIDE SEQUENCE</scope>
    <source>
        <strain evidence="3">LFN00145</strain>
    </source>
</reference>
<dbReference type="EMBL" id="WIGO01000312">
    <property type="protein sequence ID" value="KAF6817727.1"/>
    <property type="molecule type" value="Genomic_DNA"/>
</dbReference>
<dbReference type="Proteomes" id="UP000654918">
    <property type="component" value="Unassembled WGS sequence"/>
</dbReference>
<keyword evidence="4" id="KW-1185">Reference proteome</keyword>
<dbReference type="PANTHER" id="PTHR19959">
    <property type="entry name" value="KINESIN LIGHT CHAIN"/>
    <property type="match status" value="1"/>
</dbReference>
<evidence type="ECO:0000313" key="4">
    <source>
        <dbReference type="Proteomes" id="UP000654918"/>
    </source>
</evidence>
<protein>
    <submittedName>
        <fullName evidence="3">TPR domain containing protein</fullName>
    </submittedName>
</protein>
<feature type="compositionally biased region" description="Basic and acidic residues" evidence="1">
    <location>
        <begin position="18"/>
        <end position="31"/>
    </location>
</feature>
<dbReference type="AlphaFoldDB" id="A0A8H6N2A7"/>
<dbReference type="PANTHER" id="PTHR19959:SF119">
    <property type="entry name" value="FUNGAL LIPASE-LIKE DOMAIN-CONTAINING PROTEIN"/>
    <property type="match status" value="1"/>
</dbReference>
<comment type="caution">
    <text evidence="3">The sequence shown here is derived from an EMBL/GenBank/DDBJ whole genome shotgun (WGS) entry which is preliminary data.</text>
</comment>
<dbReference type="Gene3D" id="1.25.40.10">
    <property type="entry name" value="Tetratricopeptide repeat domain"/>
    <property type="match status" value="2"/>
</dbReference>
<proteinExistence type="predicted"/>
<dbReference type="SUPFAM" id="SSF48452">
    <property type="entry name" value="TPR-like"/>
    <property type="match status" value="1"/>
</dbReference>